<protein>
    <submittedName>
        <fullName evidence="2">RNA-dependent RNA polymerase</fullName>
    </submittedName>
</protein>
<evidence type="ECO:0000313" key="2">
    <source>
        <dbReference type="WBParaSite" id="ES5_v2.g10096.t1"/>
    </source>
</evidence>
<name>A0AC34EZN7_9BILA</name>
<organism evidence="1 2">
    <name type="scientific">Panagrolaimus sp. ES5</name>
    <dbReference type="NCBI Taxonomy" id="591445"/>
    <lineage>
        <taxon>Eukaryota</taxon>
        <taxon>Metazoa</taxon>
        <taxon>Ecdysozoa</taxon>
        <taxon>Nematoda</taxon>
        <taxon>Chromadorea</taxon>
        <taxon>Rhabditida</taxon>
        <taxon>Tylenchina</taxon>
        <taxon>Panagrolaimomorpha</taxon>
        <taxon>Panagrolaimoidea</taxon>
        <taxon>Panagrolaimidae</taxon>
        <taxon>Panagrolaimus</taxon>
    </lineage>
</organism>
<sequence length="1215" mass="140239">MGNGFQEPPDSLIFDLEQCKVAPLVCHTPFLTEFTLSTGFKAENKFYKTNEFRGHSSEWIHDNNSLQFEQFFDKNEDSLSVIFRYDSFKFFNLNVKNIAKRFWYDSETFEVKILFVTPHAPIFKYRIWNSEKGSYEYGRYFGQHYRNSVRRYWNDMIQATAFQITYEMDKNVFYSWIRKIIECLPCTVTFNKIDDLEYGGQFNPSSLNAFLARMPSKAKFFVDCIQSVGIVGEYLLEYFVMFKYDIEMLKEFGKTDKSELIDNYFYSLYKFLKLDITLPSLNFDSKDVPEKISLGTKYSAIKTVIITPVTMRFELDENVINNRAFRRLGPENILQAKYCDDDKTLFPRDDDILYARMYLPLINGIRVGGKQYYDFGSSSSLFRDHGTYLYQAESQKEIVKMINEWAIFKQEPPAKVAARLGLMFSSATEIQLKLRNNELGPLPEHVSHASDVPQYTFSDGVGVIDIQYAREIQAELGLLYTPSAFQFRCLGFKGMVTVDLYNESLVTNGGPYVLMLRDSQKKFNAVHELKVDFDVIMYSTPCPLKLHRSFIALLVALAREQGKWDTVERRLHELFNLAFVDIIKSLYDKNAFAKALGGLPKYFPINYFHPDDLIQQPFLRSLVEIYAVSIARQLFNKCQIPLPEHLGRNAPGVLDETGLLKPDQIFFRYSKDTRSKSFNPEYIVHTGPVGVTKSPMYHLGDIRYLEAVDIPELRYLKDVVVFPNHGKRSIPDQIGGGDLDGDVYSVFWDPDLLLKHSEAADFLSPDSSHLQTVTVEELHQSHAAFRIDYEKFNNLEQISNLFISHLALHPPGHPEVEKLSLKADDAVNSFKSGIFAEAIEWQEKPIFFPSFLNKRHEPMFGNSHILNQLHKRCSRIYMLIQLAHVEATKERLKQNKKKIEAAGSFSMNMFKKYKMEITDLMEKFNANNEAEIFVAVTLDPPGTLSTTFKRKKDEEATAAMIHAYLTEIVGRYRKKILDKFKPDWESDMRIKDENISTYLIPQYQIPKEMYLYAKEFSALAENDGKCLSFPYLMCEALNFNTFHTNGSMTNLMNELINDYASYTSEESLEESLATESILINAAFNPATNRLSSLSEMVINYPSFVISIPSYYSDTFKDGLQILKNISGCTDIAIRHKKTKKSFHHFTLSCDGTMLACQKLEKLLTPVVEYDPSMNTSFDEIRKRKTQAMKDILKSIFGPPPPPPSNIHHLHHSRTY</sequence>
<dbReference type="Proteomes" id="UP000887579">
    <property type="component" value="Unplaced"/>
</dbReference>
<evidence type="ECO:0000313" key="1">
    <source>
        <dbReference type="Proteomes" id="UP000887579"/>
    </source>
</evidence>
<proteinExistence type="predicted"/>
<reference evidence="2" key="1">
    <citation type="submission" date="2022-11" db="UniProtKB">
        <authorList>
            <consortium name="WormBaseParasite"/>
        </authorList>
    </citation>
    <scope>IDENTIFICATION</scope>
</reference>
<dbReference type="WBParaSite" id="ES5_v2.g10096.t1">
    <property type="protein sequence ID" value="ES5_v2.g10096.t1"/>
    <property type="gene ID" value="ES5_v2.g10096"/>
</dbReference>
<accession>A0AC34EZN7</accession>